<sequence>MEVVTVTREGEAFAIASGLYLGGKHPLVVIQNTGFFESGDAFRGMAHNMGVPLVMLLGYRGYKSLAPGAPRIDTAASFFEPTLKAWDIPYAVLASEEEVTEQ</sequence>
<evidence type="ECO:0000313" key="3">
    <source>
        <dbReference type="EMBL" id="SVD57143.1"/>
    </source>
</evidence>
<evidence type="ECO:0000256" key="2">
    <source>
        <dbReference type="ARBA" id="ARBA00023239"/>
    </source>
</evidence>
<accession>A0A382WEB5</accession>
<organism evidence="3">
    <name type="scientific">marine metagenome</name>
    <dbReference type="NCBI Taxonomy" id="408172"/>
    <lineage>
        <taxon>unclassified sequences</taxon>
        <taxon>metagenomes</taxon>
        <taxon>ecological metagenomes</taxon>
    </lineage>
</organism>
<dbReference type="PANTHER" id="PTHR42818:SF1">
    <property type="entry name" value="SULFOPYRUVATE DECARBOXYLASE"/>
    <property type="match status" value="1"/>
</dbReference>
<dbReference type="PANTHER" id="PTHR42818">
    <property type="entry name" value="SULFOPYRUVATE DECARBOXYLASE SUBUNIT ALPHA"/>
    <property type="match status" value="1"/>
</dbReference>
<keyword evidence="2" id="KW-0456">Lyase</keyword>
<dbReference type="EMBL" id="UINC01159190">
    <property type="protein sequence ID" value="SVD57143.1"/>
    <property type="molecule type" value="Genomic_DNA"/>
</dbReference>
<protein>
    <recommendedName>
        <fullName evidence="4">Thiamine pyrophosphate enzyme N-terminal TPP-binding domain-containing protein</fullName>
    </recommendedName>
</protein>
<proteinExistence type="predicted"/>
<dbReference type="GO" id="GO:0016831">
    <property type="term" value="F:carboxy-lyase activity"/>
    <property type="evidence" value="ECO:0007669"/>
    <property type="project" value="UniProtKB-KW"/>
</dbReference>
<name>A0A382WEB5_9ZZZZ</name>
<dbReference type="SUPFAM" id="SSF52518">
    <property type="entry name" value="Thiamin diphosphate-binding fold (THDP-binding)"/>
    <property type="match status" value="1"/>
</dbReference>
<evidence type="ECO:0000256" key="1">
    <source>
        <dbReference type="ARBA" id="ARBA00022793"/>
    </source>
</evidence>
<dbReference type="InterPro" id="IPR051818">
    <property type="entry name" value="TPP_dependent_decarboxylase"/>
</dbReference>
<gene>
    <name evidence="3" type="ORF">METZ01_LOCUS409997</name>
</gene>
<dbReference type="AlphaFoldDB" id="A0A382WEB5"/>
<evidence type="ECO:0008006" key="4">
    <source>
        <dbReference type="Google" id="ProtNLM"/>
    </source>
</evidence>
<keyword evidence="1" id="KW-0210">Decarboxylase</keyword>
<dbReference type="InterPro" id="IPR029061">
    <property type="entry name" value="THDP-binding"/>
</dbReference>
<reference evidence="3" key="1">
    <citation type="submission" date="2018-05" db="EMBL/GenBank/DDBJ databases">
        <authorList>
            <person name="Lanie J.A."/>
            <person name="Ng W.-L."/>
            <person name="Kazmierczak K.M."/>
            <person name="Andrzejewski T.M."/>
            <person name="Davidsen T.M."/>
            <person name="Wayne K.J."/>
            <person name="Tettelin H."/>
            <person name="Glass J.I."/>
            <person name="Rusch D."/>
            <person name="Podicherti R."/>
            <person name="Tsui H.-C.T."/>
            <person name="Winkler M.E."/>
        </authorList>
    </citation>
    <scope>NUCLEOTIDE SEQUENCE</scope>
</reference>
<feature type="non-terminal residue" evidence="3">
    <location>
        <position position="102"/>
    </location>
</feature>